<feature type="non-terminal residue" evidence="1">
    <location>
        <position position="1"/>
    </location>
</feature>
<organism evidence="1 2">
    <name type="scientific">Elysia marginata</name>
    <dbReference type="NCBI Taxonomy" id="1093978"/>
    <lineage>
        <taxon>Eukaryota</taxon>
        <taxon>Metazoa</taxon>
        <taxon>Spiralia</taxon>
        <taxon>Lophotrochozoa</taxon>
        <taxon>Mollusca</taxon>
        <taxon>Gastropoda</taxon>
        <taxon>Heterobranchia</taxon>
        <taxon>Euthyneura</taxon>
        <taxon>Panpulmonata</taxon>
        <taxon>Sacoglossa</taxon>
        <taxon>Placobranchoidea</taxon>
        <taxon>Plakobranchidae</taxon>
        <taxon>Elysia</taxon>
    </lineage>
</organism>
<dbReference type="GO" id="GO:0016301">
    <property type="term" value="F:kinase activity"/>
    <property type="evidence" value="ECO:0007669"/>
    <property type="project" value="UniProtKB-KW"/>
</dbReference>
<keyword evidence="1" id="KW-0675">Receptor</keyword>
<comment type="caution">
    <text evidence="1">The sequence shown here is derived from an EMBL/GenBank/DDBJ whole genome shotgun (WGS) entry which is preliminary data.</text>
</comment>
<keyword evidence="1" id="KW-0418">Kinase</keyword>
<evidence type="ECO:0000313" key="1">
    <source>
        <dbReference type="EMBL" id="GFR68651.1"/>
    </source>
</evidence>
<keyword evidence="1" id="KW-0808">Transferase</keyword>
<dbReference type="EMBL" id="BMAT01011215">
    <property type="protein sequence ID" value="GFR68651.1"/>
    <property type="molecule type" value="Genomic_DNA"/>
</dbReference>
<dbReference type="Proteomes" id="UP000762676">
    <property type="component" value="Unassembled WGS sequence"/>
</dbReference>
<reference evidence="1 2" key="1">
    <citation type="journal article" date="2021" name="Elife">
        <title>Chloroplast acquisition without the gene transfer in kleptoplastic sea slugs, Plakobranchus ocellatus.</title>
        <authorList>
            <person name="Maeda T."/>
            <person name="Takahashi S."/>
            <person name="Yoshida T."/>
            <person name="Shimamura S."/>
            <person name="Takaki Y."/>
            <person name="Nagai Y."/>
            <person name="Toyoda A."/>
            <person name="Suzuki Y."/>
            <person name="Arimoto A."/>
            <person name="Ishii H."/>
            <person name="Satoh N."/>
            <person name="Nishiyama T."/>
            <person name="Hasebe M."/>
            <person name="Maruyama T."/>
            <person name="Minagawa J."/>
            <person name="Obokata J."/>
            <person name="Shigenobu S."/>
        </authorList>
    </citation>
    <scope>NUCLEOTIDE SEQUENCE [LARGE SCALE GENOMIC DNA]</scope>
</reference>
<accession>A0AAV4F768</accession>
<gene>
    <name evidence="1" type="ORF">ElyMa_005613500</name>
</gene>
<dbReference type="AlphaFoldDB" id="A0AAV4F768"/>
<name>A0AAV4F768_9GAST</name>
<keyword evidence="2" id="KW-1185">Reference proteome</keyword>
<evidence type="ECO:0000313" key="2">
    <source>
        <dbReference type="Proteomes" id="UP000762676"/>
    </source>
</evidence>
<sequence>VQACHGLDYGSYETCGRKGIHGAQTLPDSFYDAINESTVHISKVESNRTGDRLITWDEPARPNGQILRHMLHLQRLDEVSPSSL</sequence>
<proteinExistence type="predicted"/>
<protein>
    <submittedName>
        <fullName evidence="1">Tyrosine-protein kinase receptor</fullName>
    </submittedName>
</protein>